<dbReference type="EC" id="2.3.1.51" evidence="4"/>
<dbReference type="SUPFAM" id="SSF69593">
    <property type="entry name" value="Glycerol-3-phosphate (1)-acyltransferase"/>
    <property type="match status" value="1"/>
</dbReference>
<dbReference type="SMART" id="SM00563">
    <property type="entry name" value="PlsC"/>
    <property type="match status" value="1"/>
</dbReference>
<organism evidence="4 5">
    <name type="scientific">Brevibacillus fulvus</name>
    <dbReference type="NCBI Taxonomy" id="1125967"/>
    <lineage>
        <taxon>Bacteria</taxon>
        <taxon>Bacillati</taxon>
        <taxon>Bacillota</taxon>
        <taxon>Bacilli</taxon>
        <taxon>Bacillales</taxon>
        <taxon>Paenibacillaceae</taxon>
        <taxon>Brevibacillus</taxon>
    </lineage>
</organism>
<evidence type="ECO:0000256" key="2">
    <source>
        <dbReference type="ARBA" id="ARBA00023315"/>
    </source>
</evidence>
<reference evidence="4" key="1">
    <citation type="submission" date="2021-01" db="EMBL/GenBank/DDBJ databases">
        <title>Genomic Encyclopedia of Type Strains, Phase IV (KMG-IV): sequencing the most valuable type-strain genomes for metagenomic binning, comparative biology and taxonomic classification.</title>
        <authorList>
            <person name="Goeker M."/>
        </authorList>
    </citation>
    <scope>NUCLEOTIDE SEQUENCE</scope>
    <source>
        <strain evidence="4">DSM 25523</strain>
    </source>
</reference>
<proteinExistence type="predicted"/>
<gene>
    <name evidence="4" type="ORF">JOD01_002892</name>
</gene>
<protein>
    <submittedName>
        <fullName evidence="4">1-acyl-sn-glycerol-3-phosphate acyltransferase</fullName>
        <ecNumber evidence="4">2.3.1.51</ecNumber>
    </submittedName>
</protein>
<feature type="domain" description="Phospholipid/glycerol acyltransferase" evidence="3">
    <location>
        <begin position="33"/>
        <end position="145"/>
    </location>
</feature>
<dbReference type="Pfam" id="PF01553">
    <property type="entry name" value="Acyltransferase"/>
    <property type="match status" value="1"/>
</dbReference>
<dbReference type="InterPro" id="IPR002123">
    <property type="entry name" value="Plipid/glycerol_acylTrfase"/>
</dbReference>
<dbReference type="RefSeq" id="WP_204518979.1">
    <property type="nucleotide sequence ID" value="NZ_BAABIN010000012.1"/>
</dbReference>
<sequence length="189" mass="21713">MIYWFCRTAVYLWLHIRFRIKIEGMENIPEGSCILGMNHTSNYDPLMVGSHVPRKMHIMAKEELFRNRIFAWLLSKFGAFPVKRGQADVKSLKQSLRLLQEGKIFAIFLEGTRSKTEEMQDPKKGIGFLVGKSEAPVIPTYIYGVKKGWRQQAGIVYGKPMTFAKGMDYTEIATAIAEAIKQLQHSMRH</sequence>
<accession>A0A938Y4U9</accession>
<dbReference type="PANTHER" id="PTHR10434:SF40">
    <property type="entry name" value="1-ACYL-SN-GLYCEROL-3-PHOSPHATE ACYLTRANSFERASE"/>
    <property type="match status" value="1"/>
</dbReference>
<keyword evidence="1 4" id="KW-0808">Transferase</keyword>
<dbReference type="EMBL" id="JAFBEB010000010">
    <property type="protein sequence ID" value="MBM7591265.1"/>
    <property type="molecule type" value="Genomic_DNA"/>
</dbReference>
<name>A0A938Y4U9_9BACL</name>
<dbReference type="GO" id="GO:0006654">
    <property type="term" value="P:phosphatidic acid biosynthetic process"/>
    <property type="evidence" value="ECO:0007669"/>
    <property type="project" value="TreeGrafter"/>
</dbReference>
<comment type="caution">
    <text evidence="4">The sequence shown here is derived from an EMBL/GenBank/DDBJ whole genome shotgun (WGS) entry which is preliminary data.</text>
</comment>
<dbReference type="PANTHER" id="PTHR10434">
    <property type="entry name" value="1-ACYL-SN-GLYCEROL-3-PHOSPHATE ACYLTRANSFERASE"/>
    <property type="match status" value="1"/>
</dbReference>
<evidence type="ECO:0000256" key="1">
    <source>
        <dbReference type="ARBA" id="ARBA00022679"/>
    </source>
</evidence>
<evidence type="ECO:0000259" key="3">
    <source>
        <dbReference type="SMART" id="SM00563"/>
    </source>
</evidence>
<keyword evidence="5" id="KW-1185">Reference proteome</keyword>
<evidence type="ECO:0000313" key="5">
    <source>
        <dbReference type="Proteomes" id="UP000717624"/>
    </source>
</evidence>
<dbReference type="CDD" id="cd07989">
    <property type="entry name" value="LPLAT_AGPAT-like"/>
    <property type="match status" value="1"/>
</dbReference>
<dbReference type="AlphaFoldDB" id="A0A938Y4U9"/>
<dbReference type="GO" id="GO:0003841">
    <property type="term" value="F:1-acylglycerol-3-phosphate O-acyltransferase activity"/>
    <property type="evidence" value="ECO:0007669"/>
    <property type="project" value="UniProtKB-EC"/>
</dbReference>
<keyword evidence="2 4" id="KW-0012">Acyltransferase</keyword>
<dbReference type="Proteomes" id="UP000717624">
    <property type="component" value="Unassembled WGS sequence"/>
</dbReference>
<evidence type="ECO:0000313" key="4">
    <source>
        <dbReference type="EMBL" id="MBM7591265.1"/>
    </source>
</evidence>